<name>A0A6A6IZN5_9PLEO</name>
<dbReference type="RefSeq" id="XP_033690913.1">
    <property type="nucleotide sequence ID" value="XM_033819454.1"/>
</dbReference>
<dbReference type="Proteomes" id="UP000800094">
    <property type="component" value="Unassembled WGS sequence"/>
</dbReference>
<dbReference type="AlphaFoldDB" id="A0A6A6IZN5"/>
<gene>
    <name evidence="1" type="ORF">BU26DRAFT_11618</name>
</gene>
<evidence type="ECO:0000313" key="2">
    <source>
        <dbReference type="Proteomes" id="UP000800094"/>
    </source>
</evidence>
<proteinExistence type="predicted"/>
<sequence>MLAGEDSRAPLTPDRGCAANGRAASRSLAVAVLCTVFCSVWMGNYWKHIRPFYIPPTLARCSAWKVRSRSRGTVVSTLPIIVHRPPLPCHPPAPQHTVSPFRPSLLRFRPAMPTACLPVSAPPLMEIRPASGKTGGSSMQAD</sequence>
<evidence type="ECO:0000313" key="1">
    <source>
        <dbReference type="EMBL" id="KAF2255909.1"/>
    </source>
</evidence>
<dbReference type="GeneID" id="54572784"/>
<dbReference type="EMBL" id="ML987189">
    <property type="protein sequence ID" value="KAF2255909.1"/>
    <property type="molecule type" value="Genomic_DNA"/>
</dbReference>
<protein>
    <submittedName>
        <fullName evidence="1">Uncharacterized protein</fullName>
    </submittedName>
</protein>
<keyword evidence="2" id="KW-1185">Reference proteome</keyword>
<accession>A0A6A6IZN5</accession>
<organism evidence="1 2">
    <name type="scientific">Trematosphaeria pertusa</name>
    <dbReference type="NCBI Taxonomy" id="390896"/>
    <lineage>
        <taxon>Eukaryota</taxon>
        <taxon>Fungi</taxon>
        <taxon>Dikarya</taxon>
        <taxon>Ascomycota</taxon>
        <taxon>Pezizomycotina</taxon>
        <taxon>Dothideomycetes</taxon>
        <taxon>Pleosporomycetidae</taxon>
        <taxon>Pleosporales</taxon>
        <taxon>Massarineae</taxon>
        <taxon>Trematosphaeriaceae</taxon>
        <taxon>Trematosphaeria</taxon>
    </lineage>
</organism>
<reference evidence="1" key="1">
    <citation type="journal article" date="2020" name="Stud. Mycol.">
        <title>101 Dothideomycetes genomes: a test case for predicting lifestyles and emergence of pathogens.</title>
        <authorList>
            <person name="Haridas S."/>
            <person name="Albert R."/>
            <person name="Binder M."/>
            <person name="Bloem J."/>
            <person name="Labutti K."/>
            <person name="Salamov A."/>
            <person name="Andreopoulos B."/>
            <person name="Baker S."/>
            <person name="Barry K."/>
            <person name="Bills G."/>
            <person name="Bluhm B."/>
            <person name="Cannon C."/>
            <person name="Castanera R."/>
            <person name="Culley D."/>
            <person name="Daum C."/>
            <person name="Ezra D."/>
            <person name="Gonzalez J."/>
            <person name="Henrissat B."/>
            <person name="Kuo A."/>
            <person name="Liang C."/>
            <person name="Lipzen A."/>
            <person name="Lutzoni F."/>
            <person name="Magnuson J."/>
            <person name="Mondo S."/>
            <person name="Nolan M."/>
            <person name="Ohm R."/>
            <person name="Pangilinan J."/>
            <person name="Park H.-J."/>
            <person name="Ramirez L."/>
            <person name="Alfaro M."/>
            <person name="Sun H."/>
            <person name="Tritt A."/>
            <person name="Yoshinaga Y."/>
            <person name="Zwiers L.-H."/>
            <person name="Turgeon B."/>
            <person name="Goodwin S."/>
            <person name="Spatafora J."/>
            <person name="Crous P."/>
            <person name="Grigoriev I."/>
        </authorList>
    </citation>
    <scope>NUCLEOTIDE SEQUENCE</scope>
    <source>
        <strain evidence="1">CBS 122368</strain>
    </source>
</reference>